<dbReference type="SMART" id="SM00382">
    <property type="entry name" value="AAA"/>
    <property type="match status" value="1"/>
</dbReference>
<dbReference type="GO" id="GO:0055085">
    <property type="term" value="P:transmembrane transport"/>
    <property type="evidence" value="ECO:0007669"/>
    <property type="project" value="InterPro"/>
</dbReference>
<dbReference type="InterPro" id="IPR003439">
    <property type="entry name" value="ABC_transporter-like_ATP-bd"/>
</dbReference>
<dbReference type="CDD" id="cd03218">
    <property type="entry name" value="ABC_YhbG"/>
    <property type="match status" value="1"/>
</dbReference>
<dbReference type="InterPro" id="IPR030921">
    <property type="entry name" value="LPS_export_LptB"/>
</dbReference>
<evidence type="ECO:0000256" key="2">
    <source>
        <dbReference type="ARBA" id="ARBA00022741"/>
    </source>
</evidence>
<dbReference type="InterPro" id="IPR003593">
    <property type="entry name" value="AAA+_ATPase"/>
</dbReference>
<sequence>MSLIVENISKRYGKRLVLNNVSLKVEKGEIVGLLGPNGAGKTTTFHIIMGFVKPDNGKINFWEKDITLLPSYRRARLGISYLTQEPSVFLKLSVEDNLKGIMELLGYKKAEIEERVSFLLNKLGLDYLRKEKAKNLSGGERRKVEIARALTIRPHFLLLDEPFTGIDPIYRSEIQEIILNLKEEKIGILITDHNVRETLEITDYSYLIYQGEILFSGTKEELVSNEKVRKVYLGEKFRV</sequence>
<organism evidence="5">
    <name type="scientific">candidate division WOR-3 bacterium</name>
    <dbReference type="NCBI Taxonomy" id="2052148"/>
    <lineage>
        <taxon>Bacteria</taxon>
        <taxon>Bacteria division WOR-3</taxon>
    </lineage>
</organism>
<dbReference type="InterPro" id="IPR027417">
    <property type="entry name" value="P-loop_NTPase"/>
</dbReference>
<dbReference type="InterPro" id="IPR051120">
    <property type="entry name" value="ABC_AA/LPS_Transport"/>
</dbReference>
<dbReference type="InterPro" id="IPR017871">
    <property type="entry name" value="ABC_transporter-like_CS"/>
</dbReference>
<reference evidence="5" key="1">
    <citation type="journal article" date="2020" name="mSystems">
        <title>Genome- and Community-Level Interaction Insights into Carbon Utilization and Element Cycling Functions of Hydrothermarchaeota in Hydrothermal Sediment.</title>
        <authorList>
            <person name="Zhou Z."/>
            <person name="Liu Y."/>
            <person name="Xu W."/>
            <person name="Pan J."/>
            <person name="Luo Z.H."/>
            <person name="Li M."/>
        </authorList>
    </citation>
    <scope>NUCLEOTIDE SEQUENCE [LARGE SCALE GENOMIC DNA]</scope>
    <source>
        <strain evidence="5">SpSt-594</strain>
    </source>
</reference>
<dbReference type="PROSITE" id="PS50893">
    <property type="entry name" value="ABC_TRANSPORTER_2"/>
    <property type="match status" value="1"/>
</dbReference>
<dbReference type="Gene3D" id="3.40.50.300">
    <property type="entry name" value="P-loop containing nucleotide triphosphate hydrolases"/>
    <property type="match status" value="1"/>
</dbReference>
<feature type="domain" description="ABC transporter" evidence="4">
    <location>
        <begin position="3"/>
        <end position="235"/>
    </location>
</feature>
<protein>
    <submittedName>
        <fullName evidence="5">LPS export ABC transporter ATP-binding protein</fullName>
    </submittedName>
</protein>
<dbReference type="PROSITE" id="PS00211">
    <property type="entry name" value="ABC_TRANSPORTER_1"/>
    <property type="match status" value="1"/>
</dbReference>
<dbReference type="PANTHER" id="PTHR45772:SF10">
    <property type="entry name" value="LIPOPOLYSACCHARIDE EXPORT SYSTEM ATP-BINDING PROTEIN LPTB"/>
    <property type="match status" value="1"/>
</dbReference>
<dbReference type="GO" id="GO:0043190">
    <property type="term" value="C:ATP-binding cassette (ABC) transporter complex"/>
    <property type="evidence" value="ECO:0007669"/>
    <property type="project" value="InterPro"/>
</dbReference>
<comment type="caution">
    <text evidence="5">The sequence shown here is derived from an EMBL/GenBank/DDBJ whole genome shotgun (WGS) entry which is preliminary data.</text>
</comment>
<accession>A0A7C4S1H1</accession>
<dbReference type="EMBL" id="DSZH01000119">
    <property type="protein sequence ID" value="HGU47442.1"/>
    <property type="molecule type" value="Genomic_DNA"/>
</dbReference>
<proteinExistence type="predicted"/>
<evidence type="ECO:0000256" key="1">
    <source>
        <dbReference type="ARBA" id="ARBA00022448"/>
    </source>
</evidence>
<dbReference type="NCBIfam" id="TIGR04406">
    <property type="entry name" value="LPS_export_lptB"/>
    <property type="match status" value="1"/>
</dbReference>
<evidence type="ECO:0000259" key="4">
    <source>
        <dbReference type="PROSITE" id="PS50893"/>
    </source>
</evidence>
<keyword evidence="3 5" id="KW-0067">ATP-binding</keyword>
<evidence type="ECO:0000313" key="5">
    <source>
        <dbReference type="EMBL" id="HGU47442.1"/>
    </source>
</evidence>
<dbReference type="GO" id="GO:0005524">
    <property type="term" value="F:ATP binding"/>
    <property type="evidence" value="ECO:0007669"/>
    <property type="project" value="UniProtKB-KW"/>
</dbReference>
<keyword evidence="1" id="KW-0813">Transport</keyword>
<gene>
    <name evidence="5" type="primary">lptB</name>
    <name evidence="5" type="ORF">ENT60_02625</name>
</gene>
<evidence type="ECO:0000256" key="3">
    <source>
        <dbReference type="ARBA" id="ARBA00022840"/>
    </source>
</evidence>
<dbReference type="AlphaFoldDB" id="A0A7C4S1H1"/>
<dbReference type="GO" id="GO:0016887">
    <property type="term" value="F:ATP hydrolysis activity"/>
    <property type="evidence" value="ECO:0007669"/>
    <property type="project" value="InterPro"/>
</dbReference>
<dbReference type="PANTHER" id="PTHR45772">
    <property type="entry name" value="CONSERVED COMPONENT OF ABC TRANSPORTER FOR NATURAL AMINO ACIDS-RELATED"/>
    <property type="match status" value="1"/>
</dbReference>
<name>A0A7C4S1H1_UNCW3</name>
<dbReference type="SUPFAM" id="SSF52540">
    <property type="entry name" value="P-loop containing nucleoside triphosphate hydrolases"/>
    <property type="match status" value="1"/>
</dbReference>
<keyword evidence="2" id="KW-0547">Nucleotide-binding</keyword>
<dbReference type="Pfam" id="PF00005">
    <property type="entry name" value="ABC_tran"/>
    <property type="match status" value="1"/>
</dbReference>